<evidence type="ECO:0000313" key="3">
    <source>
        <dbReference type="Proteomes" id="UP001606303"/>
    </source>
</evidence>
<organism evidence="2 3">
    <name type="scientific">Pelomonas baiyunensis</name>
    <dbReference type="NCBI Taxonomy" id="3299026"/>
    <lineage>
        <taxon>Bacteria</taxon>
        <taxon>Pseudomonadati</taxon>
        <taxon>Pseudomonadota</taxon>
        <taxon>Betaproteobacteria</taxon>
        <taxon>Burkholderiales</taxon>
        <taxon>Sphaerotilaceae</taxon>
        <taxon>Roseateles</taxon>
    </lineage>
</organism>
<protein>
    <recommendedName>
        <fullName evidence="4">Peptidase family M48</fullName>
    </recommendedName>
</protein>
<name>A0ABW7H4T7_9BURK</name>
<gene>
    <name evidence="2" type="ORF">ACG01O_21720</name>
</gene>
<comment type="caution">
    <text evidence="2">The sequence shown here is derived from an EMBL/GenBank/DDBJ whole genome shotgun (WGS) entry which is preliminary data.</text>
</comment>
<dbReference type="Proteomes" id="UP001606303">
    <property type="component" value="Unassembled WGS sequence"/>
</dbReference>
<evidence type="ECO:0000256" key="1">
    <source>
        <dbReference type="SAM" id="SignalP"/>
    </source>
</evidence>
<reference evidence="2 3" key="1">
    <citation type="submission" date="2024-08" db="EMBL/GenBank/DDBJ databases">
        <authorList>
            <person name="Lu H."/>
        </authorList>
    </citation>
    <scope>NUCLEOTIDE SEQUENCE [LARGE SCALE GENOMIC DNA]</scope>
    <source>
        <strain evidence="2 3">BYS87W</strain>
    </source>
</reference>
<feature type="chain" id="PRO_5047267336" description="Peptidase family M48" evidence="1">
    <location>
        <begin position="24"/>
        <end position="268"/>
    </location>
</feature>
<keyword evidence="3" id="KW-1185">Reference proteome</keyword>
<keyword evidence="1" id="KW-0732">Signal</keyword>
<dbReference type="EMBL" id="JBIGIB010000008">
    <property type="protein sequence ID" value="MFG6469252.1"/>
    <property type="molecule type" value="Genomic_DNA"/>
</dbReference>
<evidence type="ECO:0000313" key="2">
    <source>
        <dbReference type="EMBL" id="MFG6469252.1"/>
    </source>
</evidence>
<feature type="signal peptide" evidence="1">
    <location>
        <begin position="1"/>
        <end position="23"/>
    </location>
</feature>
<sequence>MPRSARVVPAALLALALHAAAHAEEPASFESIHDRVLLAGSIWCPRGFNASADNPSRRCGASIVKGDSVTRKPGGALMAERAAAAHARGDISADEAAFLVAHRLAHHVLGHEALRMQPGVNAATAALGVTGTAADLMQMGQRLMFPQPRADTPREFDAQERDADLLAFALLPLAGFRLTSASAALQSTVPEVVQELHLPSEPQPTNDRSARAHRAASAICRQLMRQKPALPGAEQLQPAYSAAPSELEAWKALQARVNAEHSCAGVAP</sequence>
<proteinExistence type="predicted"/>
<accession>A0ABW7H4T7</accession>
<evidence type="ECO:0008006" key="4">
    <source>
        <dbReference type="Google" id="ProtNLM"/>
    </source>
</evidence>